<keyword evidence="4" id="KW-0378">Hydrolase</keyword>
<comment type="catalytic activity">
    <reaction evidence="11">
        <text>1D-myo-inositol 1,2,6-trisphosphate + H2O = 1D-myo-inositol 1,2-bisphosphate + phosphate</text>
        <dbReference type="Rhea" id="RHEA:77131"/>
        <dbReference type="ChEBI" id="CHEBI:15377"/>
        <dbReference type="ChEBI" id="CHEBI:43474"/>
        <dbReference type="ChEBI" id="CHEBI:195537"/>
        <dbReference type="ChEBI" id="CHEBI:195539"/>
    </reaction>
    <physiologicalReaction direction="left-to-right" evidence="11">
        <dbReference type="Rhea" id="RHEA:77132"/>
    </physiologicalReaction>
</comment>
<feature type="disulfide bond" evidence="16">
    <location>
        <begin position="94"/>
        <end position="411"/>
    </location>
</feature>
<evidence type="ECO:0000256" key="8">
    <source>
        <dbReference type="ARBA" id="ARBA00042300"/>
    </source>
</evidence>
<accession>A0A2R6S7F9</accession>
<dbReference type="Proteomes" id="UP000186601">
    <property type="component" value="Unassembled WGS sequence"/>
</dbReference>
<keyword evidence="5 16" id="KW-1015">Disulfide bond</keyword>
<dbReference type="GO" id="GO:0016158">
    <property type="term" value="F:inositol hexakisphosphate 3-phosphatase activity"/>
    <property type="evidence" value="ECO:0007669"/>
    <property type="project" value="UniProtKB-EC"/>
</dbReference>
<evidence type="ECO:0000256" key="14">
    <source>
        <dbReference type="ARBA" id="ARBA00044106"/>
    </source>
</evidence>
<dbReference type="CDD" id="cd07061">
    <property type="entry name" value="HP_HAP_like"/>
    <property type="match status" value="1"/>
</dbReference>
<dbReference type="OrthoDB" id="6509975at2759"/>
<evidence type="ECO:0000256" key="13">
    <source>
        <dbReference type="ARBA" id="ARBA00043788"/>
    </source>
</evidence>
<evidence type="ECO:0000256" key="1">
    <source>
        <dbReference type="ARBA" id="ARBA00004613"/>
    </source>
</evidence>
<dbReference type="EMBL" id="MLYV02000002">
    <property type="protein sequence ID" value="PSS38129.1"/>
    <property type="molecule type" value="Genomic_DNA"/>
</dbReference>
<feature type="disulfide bond" evidence="16">
    <location>
        <begin position="443"/>
        <end position="451"/>
    </location>
</feature>
<dbReference type="InterPro" id="IPR029033">
    <property type="entry name" value="His_PPase_superfam"/>
</dbReference>
<comment type="catalytic activity">
    <reaction evidence="9">
        <text>1D-myo-inositol 1,2,5,6-tetrakisphosphate + H2O = 1D-myo-inositol 1,2,6-trisphosphate + phosphate</text>
        <dbReference type="Rhea" id="RHEA:77119"/>
        <dbReference type="ChEBI" id="CHEBI:15377"/>
        <dbReference type="ChEBI" id="CHEBI:43474"/>
        <dbReference type="ChEBI" id="CHEBI:195535"/>
        <dbReference type="ChEBI" id="CHEBI:195537"/>
    </reaction>
    <physiologicalReaction direction="left-to-right" evidence="9">
        <dbReference type="Rhea" id="RHEA:77120"/>
    </physiologicalReaction>
</comment>
<dbReference type="PANTHER" id="PTHR20963:SF24">
    <property type="entry name" value="3-PHYTASE B"/>
    <property type="match status" value="1"/>
</dbReference>
<dbReference type="AlphaFoldDB" id="A0A2R6S7F9"/>
<evidence type="ECO:0000256" key="11">
    <source>
        <dbReference type="ARBA" id="ARBA00043721"/>
    </source>
</evidence>
<dbReference type="InterPro" id="IPR000560">
    <property type="entry name" value="His_Pase_clade-2"/>
</dbReference>
<keyword evidence="3" id="KW-0964">Secreted</keyword>
<evidence type="ECO:0000256" key="7">
    <source>
        <dbReference type="ARBA" id="ARBA00041857"/>
    </source>
</evidence>
<gene>
    <name evidence="17" type="ORF">PHLCEN_2v36</name>
</gene>
<dbReference type="Pfam" id="PF00328">
    <property type="entry name" value="His_Phos_2"/>
    <property type="match status" value="1"/>
</dbReference>
<evidence type="ECO:0000256" key="9">
    <source>
        <dbReference type="ARBA" id="ARBA00043670"/>
    </source>
</evidence>
<evidence type="ECO:0000256" key="10">
    <source>
        <dbReference type="ARBA" id="ARBA00043675"/>
    </source>
</evidence>
<evidence type="ECO:0000256" key="4">
    <source>
        <dbReference type="ARBA" id="ARBA00022801"/>
    </source>
</evidence>
<comment type="caution">
    <text evidence="17">The sequence shown here is derived from an EMBL/GenBank/DDBJ whole genome shotgun (WGS) entry which is preliminary data.</text>
</comment>
<keyword evidence="6" id="KW-0325">Glycoprotein</keyword>
<evidence type="ECO:0000256" key="12">
    <source>
        <dbReference type="ARBA" id="ARBA00043748"/>
    </source>
</evidence>
<name>A0A2R6S7F9_9APHY</name>
<dbReference type="SUPFAM" id="SSF53254">
    <property type="entry name" value="Phosphoglycerate mutase-like"/>
    <property type="match status" value="1"/>
</dbReference>
<evidence type="ECO:0000256" key="5">
    <source>
        <dbReference type="ARBA" id="ARBA00023157"/>
    </source>
</evidence>
<dbReference type="PIRSF" id="PIRSF000894">
    <property type="entry name" value="Acid_phosphatase"/>
    <property type="match status" value="1"/>
</dbReference>
<evidence type="ECO:0000256" key="6">
    <source>
        <dbReference type="ARBA" id="ARBA00023180"/>
    </source>
</evidence>
<comment type="subunit">
    <text evidence="2">Monomer.</text>
</comment>
<comment type="catalytic activity">
    <reaction evidence="10">
        <text>1D-myo-inositol 1,2-bisphosphate + H2O = 1D-myo-inositol 2-phosphate + phosphate</text>
        <dbReference type="Rhea" id="RHEA:77135"/>
        <dbReference type="ChEBI" id="CHEBI:15377"/>
        <dbReference type="ChEBI" id="CHEBI:43474"/>
        <dbReference type="ChEBI" id="CHEBI:84142"/>
        <dbReference type="ChEBI" id="CHEBI:195539"/>
    </reaction>
    <physiologicalReaction direction="left-to-right" evidence="10">
        <dbReference type="Rhea" id="RHEA:77136"/>
    </physiologicalReaction>
</comment>
<dbReference type="Gene3D" id="3.40.50.1240">
    <property type="entry name" value="Phosphoglycerate mutase-like"/>
    <property type="match status" value="1"/>
</dbReference>
<dbReference type="PROSITE" id="PS00616">
    <property type="entry name" value="HIS_ACID_PHOSPHAT_1"/>
    <property type="match status" value="1"/>
</dbReference>
<comment type="catalytic activity">
    <reaction evidence="12">
        <text>1D-myo-inositol 1,2,4,5,6-pentakisphosphate + H2O = 1D-myo-inositol 1,2,5,6-tetrakisphosphate + phosphate</text>
        <dbReference type="Rhea" id="RHEA:77115"/>
        <dbReference type="ChEBI" id="CHEBI:15377"/>
        <dbReference type="ChEBI" id="CHEBI:43474"/>
        <dbReference type="ChEBI" id="CHEBI:57798"/>
        <dbReference type="ChEBI" id="CHEBI:195535"/>
    </reaction>
    <physiologicalReaction direction="left-to-right" evidence="12">
        <dbReference type="Rhea" id="RHEA:77116"/>
    </physiologicalReaction>
</comment>
<proteinExistence type="predicted"/>
<comment type="catalytic activity">
    <reaction evidence="13">
        <text>1D-myo-inositol hexakisphosphate + H2O = 1D-myo-inositol 1,2,4,5,6-pentakisphosphate + phosphate</text>
        <dbReference type="Rhea" id="RHEA:16989"/>
        <dbReference type="ChEBI" id="CHEBI:15377"/>
        <dbReference type="ChEBI" id="CHEBI:43474"/>
        <dbReference type="ChEBI" id="CHEBI:57798"/>
        <dbReference type="ChEBI" id="CHEBI:58130"/>
        <dbReference type="EC" id="3.1.3.8"/>
    </reaction>
    <physiologicalReaction direction="left-to-right" evidence="13">
        <dbReference type="Rhea" id="RHEA:16990"/>
    </physiologicalReaction>
</comment>
<evidence type="ECO:0000256" key="16">
    <source>
        <dbReference type="PIRSR" id="PIRSR000894-2"/>
    </source>
</evidence>
<evidence type="ECO:0000256" key="15">
    <source>
        <dbReference type="ARBA" id="ARBA00044262"/>
    </source>
</evidence>
<dbReference type="GO" id="GO:0005576">
    <property type="term" value="C:extracellular region"/>
    <property type="evidence" value="ECO:0007669"/>
    <property type="project" value="UniProtKB-SubCell"/>
</dbReference>
<keyword evidence="18" id="KW-1185">Reference proteome</keyword>
<dbReference type="InterPro" id="IPR016274">
    <property type="entry name" value="Histidine_acid_Pase_euk"/>
</dbReference>
<evidence type="ECO:0000256" key="2">
    <source>
        <dbReference type="ARBA" id="ARBA00011245"/>
    </source>
</evidence>
<protein>
    <recommendedName>
        <fullName evidence="14">Phytase A</fullName>
    </recommendedName>
    <alternativeName>
        <fullName evidence="15">Histidine acid phosphatase phyA</fullName>
    </alternativeName>
    <alternativeName>
        <fullName evidence="8">Myo-inositol hexakisphosphate phosphohydrolase A</fullName>
    </alternativeName>
    <alternativeName>
        <fullName evidence="7">Myo-inositol-hexaphosphate 3-phosphohydrolase A</fullName>
    </alternativeName>
</protein>
<reference evidence="17 18" key="1">
    <citation type="submission" date="2018-02" db="EMBL/GenBank/DDBJ databases">
        <title>Genome sequence of the basidiomycete white-rot fungus Phlebia centrifuga.</title>
        <authorList>
            <person name="Granchi Z."/>
            <person name="Peng M."/>
            <person name="de Vries R.P."/>
            <person name="Hilden K."/>
            <person name="Makela M.R."/>
            <person name="Grigoriev I."/>
            <person name="Riley R."/>
        </authorList>
    </citation>
    <scope>NUCLEOTIDE SEQUENCE [LARGE SCALE GENOMIC DNA]</scope>
    <source>
        <strain evidence="17 18">FBCC195</strain>
    </source>
</reference>
<evidence type="ECO:0000313" key="18">
    <source>
        <dbReference type="Proteomes" id="UP000186601"/>
    </source>
</evidence>
<dbReference type="GO" id="GO:0003993">
    <property type="term" value="F:acid phosphatase activity"/>
    <property type="evidence" value="ECO:0007669"/>
    <property type="project" value="TreeGrafter"/>
</dbReference>
<dbReference type="PANTHER" id="PTHR20963">
    <property type="entry name" value="MULTIPLE INOSITOL POLYPHOSPHATE PHOSPHATASE-RELATED"/>
    <property type="match status" value="1"/>
</dbReference>
<dbReference type="STRING" id="98765.A0A2R6S7F9"/>
<sequence length="476" mass="52905">MSPTAKEPCLPLVNTVVLLGPDHAQQRASGLKAAKIAAAAALGLFALSQSCAPDFIGTRLFAPPLGFPEKIQRQWGQYSPYFPAGKYIPPPSSCSITQVNILQRHGARYPNGDDDYDVAVKHLLAADEFRDSNLYFLRDYEYQLKQDVLIPFGAEQSFEAGEIAYRRYGHLVSEHNLPFIRAASKPRVVSTAGNWTVGFAAASTHHYNPSVNVIISEEKNNTLNNDCPNADDGTKEKNQWLDVFAPSIVKRLKHAAKGAKIKTEDIHRLLALCPFETIAFEQPSPFCGLFTDEEFNAMEYYGDVEKYYKTGYGNSLGPVQGVGYVNELISRLTGRPVQDSTQHDPSLSFPLGRTLYADFTHENLMVAVFSAMGLFNFSEGLNPKKMDENRGWVASRMVPFSARMVVERLACYGSGTEDEDEEGEEEEYVRVLVNDELQPMEFCGAGKDGLCTLDGFVQSQEYARRSGNGDFEKCYN</sequence>
<organism evidence="17 18">
    <name type="scientific">Hermanssonia centrifuga</name>
    <dbReference type="NCBI Taxonomy" id="98765"/>
    <lineage>
        <taxon>Eukaryota</taxon>
        <taxon>Fungi</taxon>
        <taxon>Dikarya</taxon>
        <taxon>Basidiomycota</taxon>
        <taxon>Agaricomycotina</taxon>
        <taxon>Agaricomycetes</taxon>
        <taxon>Polyporales</taxon>
        <taxon>Meruliaceae</taxon>
        <taxon>Hermanssonia</taxon>
    </lineage>
</organism>
<evidence type="ECO:0000256" key="3">
    <source>
        <dbReference type="ARBA" id="ARBA00022525"/>
    </source>
</evidence>
<evidence type="ECO:0000313" key="17">
    <source>
        <dbReference type="EMBL" id="PSS38129.1"/>
    </source>
</evidence>
<feature type="disulfide bond" evidence="16">
    <location>
        <begin position="273"/>
        <end position="287"/>
    </location>
</feature>
<dbReference type="InterPro" id="IPR033379">
    <property type="entry name" value="Acid_Pase_AS"/>
</dbReference>
<comment type="subcellular location">
    <subcellularLocation>
        <location evidence="1">Secreted</location>
    </subcellularLocation>
</comment>